<name>A0ABV9QU87_9GAMM</name>
<evidence type="ECO:0000313" key="2">
    <source>
        <dbReference type="Proteomes" id="UP001595886"/>
    </source>
</evidence>
<keyword evidence="2" id="KW-1185">Reference proteome</keyword>
<accession>A0ABV9QU87</accession>
<protein>
    <submittedName>
        <fullName evidence="1">Uncharacterized protein</fullName>
    </submittedName>
</protein>
<reference evidence="2" key="1">
    <citation type="journal article" date="2019" name="Int. J. Syst. Evol. Microbiol.">
        <title>The Global Catalogue of Microorganisms (GCM) 10K type strain sequencing project: providing services to taxonomists for standard genome sequencing and annotation.</title>
        <authorList>
            <consortium name="The Broad Institute Genomics Platform"/>
            <consortium name="The Broad Institute Genome Sequencing Center for Infectious Disease"/>
            <person name="Wu L."/>
            <person name="Ma J."/>
        </authorList>
    </citation>
    <scope>NUCLEOTIDE SEQUENCE [LARGE SCALE GENOMIC DNA]</scope>
    <source>
        <strain evidence="2">CCUG 30340</strain>
    </source>
</reference>
<comment type="caution">
    <text evidence="1">The sequence shown here is derived from an EMBL/GenBank/DDBJ whole genome shotgun (WGS) entry which is preliminary data.</text>
</comment>
<sequence length="79" mass="9212">MRNARHAHNAPDELTLQIAELRYALSCHIPAMKRRVRIYTGYGSVEFYGTQARRIAALCEEILRRRLQRIERQSGGSQR</sequence>
<dbReference type="EMBL" id="JBHSHD010000008">
    <property type="protein sequence ID" value="MFC4820938.1"/>
    <property type="molecule type" value="Genomic_DNA"/>
</dbReference>
<proteinExistence type="predicted"/>
<gene>
    <name evidence="1" type="ORF">ACFO6Q_11420</name>
</gene>
<dbReference type="RefSeq" id="WP_380021093.1">
    <property type="nucleotide sequence ID" value="NZ_JBHSHD010000008.1"/>
</dbReference>
<evidence type="ECO:0000313" key="1">
    <source>
        <dbReference type="EMBL" id="MFC4820938.1"/>
    </source>
</evidence>
<dbReference type="Proteomes" id="UP001595886">
    <property type="component" value="Unassembled WGS sequence"/>
</dbReference>
<organism evidence="1 2">
    <name type="scientific">Dokdonella ginsengisoli</name>
    <dbReference type="NCBI Taxonomy" id="363846"/>
    <lineage>
        <taxon>Bacteria</taxon>
        <taxon>Pseudomonadati</taxon>
        <taxon>Pseudomonadota</taxon>
        <taxon>Gammaproteobacteria</taxon>
        <taxon>Lysobacterales</taxon>
        <taxon>Rhodanobacteraceae</taxon>
        <taxon>Dokdonella</taxon>
    </lineage>
</organism>